<name>A0A291QP92_9BACT</name>
<dbReference type="OrthoDB" id="675523at2"/>
<dbReference type="Proteomes" id="UP000220133">
    <property type="component" value="Chromosome"/>
</dbReference>
<dbReference type="GO" id="GO:0005737">
    <property type="term" value="C:cytoplasm"/>
    <property type="evidence" value="ECO:0007669"/>
    <property type="project" value="InterPro"/>
</dbReference>
<accession>A0A291QP92</accession>
<dbReference type="KEGG" id="cbae:COR50_00240"/>
<reference evidence="2 3" key="1">
    <citation type="submission" date="2017-10" db="EMBL/GenBank/DDBJ databases">
        <title>Paenichitinophaga pekingensis gen. nov., sp. nov., isolated from activated sludge.</title>
        <authorList>
            <person name="Jin D."/>
            <person name="Kong X."/>
            <person name="Deng Y."/>
            <person name="Bai Z."/>
        </authorList>
    </citation>
    <scope>NUCLEOTIDE SEQUENCE [LARGE SCALE GENOMIC DNA]</scope>
    <source>
        <strain evidence="2 3">13</strain>
    </source>
</reference>
<keyword evidence="3" id="KW-1185">Reference proteome</keyword>
<evidence type="ECO:0000259" key="1">
    <source>
        <dbReference type="Pfam" id="PF08845"/>
    </source>
</evidence>
<evidence type="ECO:0000313" key="3">
    <source>
        <dbReference type="Proteomes" id="UP000220133"/>
    </source>
</evidence>
<dbReference type="EMBL" id="CP023777">
    <property type="protein sequence ID" value="ATL45713.1"/>
    <property type="molecule type" value="Genomic_DNA"/>
</dbReference>
<gene>
    <name evidence="2" type="ORF">COR50_00240</name>
</gene>
<sequence>MALKVNKLRLVKVGAKAHPRDRGDKYLPWLNLSGVWLKRAGFAIGDQLEITVSDGYLEIKNLTTDGDQRA</sequence>
<organism evidence="2 3">
    <name type="scientific">Chitinophaga caeni</name>
    <dbReference type="NCBI Taxonomy" id="2029983"/>
    <lineage>
        <taxon>Bacteria</taxon>
        <taxon>Pseudomonadati</taxon>
        <taxon>Bacteroidota</taxon>
        <taxon>Chitinophagia</taxon>
        <taxon>Chitinophagales</taxon>
        <taxon>Chitinophagaceae</taxon>
        <taxon>Chitinophaga</taxon>
    </lineage>
</organism>
<dbReference type="RefSeq" id="WP_098192103.1">
    <property type="nucleotide sequence ID" value="NZ_CP023777.1"/>
</dbReference>
<dbReference type="GO" id="GO:0003723">
    <property type="term" value="F:RNA binding"/>
    <property type="evidence" value="ECO:0007669"/>
    <property type="project" value="InterPro"/>
</dbReference>
<dbReference type="AlphaFoldDB" id="A0A291QP92"/>
<dbReference type="Pfam" id="PF08845">
    <property type="entry name" value="SymE_toxin"/>
    <property type="match status" value="1"/>
</dbReference>
<evidence type="ECO:0000313" key="2">
    <source>
        <dbReference type="EMBL" id="ATL45713.1"/>
    </source>
</evidence>
<proteinExistence type="predicted"/>
<feature type="domain" description="Toxin SymE-like" evidence="1">
    <location>
        <begin position="11"/>
        <end position="57"/>
    </location>
</feature>
<dbReference type="GO" id="GO:0016788">
    <property type="term" value="F:hydrolase activity, acting on ester bonds"/>
    <property type="evidence" value="ECO:0007669"/>
    <property type="project" value="InterPro"/>
</dbReference>
<dbReference type="GO" id="GO:0016070">
    <property type="term" value="P:RNA metabolic process"/>
    <property type="evidence" value="ECO:0007669"/>
    <property type="project" value="InterPro"/>
</dbReference>
<protein>
    <recommendedName>
        <fullName evidence="1">Toxin SymE-like domain-containing protein</fullName>
    </recommendedName>
</protein>
<dbReference type="InterPro" id="IPR014944">
    <property type="entry name" value="Toxin_SymE-like"/>
</dbReference>